<evidence type="ECO:0008006" key="4">
    <source>
        <dbReference type="Google" id="ProtNLM"/>
    </source>
</evidence>
<organism evidence="2 3">
    <name type="scientific">Tepidiforma flava</name>
    <dbReference type="NCBI Taxonomy" id="3004094"/>
    <lineage>
        <taxon>Bacteria</taxon>
        <taxon>Bacillati</taxon>
        <taxon>Chloroflexota</taxon>
        <taxon>Tepidiformia</taxon>
        <taxon>Tepidiformales</taxon>
        <taxon>Tepidiformaceae</taxon>
        <taxon>Tepidiforma</taxon>
    </lineage>
</organism>
<dbReference type="EMBL" id="CP115149">
    <property type="protein sequence ID" value="WBL34775.1"/>
    <property type="molecule type" value="Genomic_DNA"/>
</dbReference>
<protein>
    <recommendedName>
        <fullName evidence="4">Secreted protein</fullName>
    </recommendedName>
</protein>
<sequence>MAAIPALVAAQGAPPSPPATFYGSVPSGVGPGQAVLAIVTSGGSSQTCGVGQTIADGSGVVYVVDVIADSQLAGCGAAGRTVQFYFVGNRQMATDTATWSGAGPAQRNLTGLGPQLTPRNIGPQVAKDGTN</sequence>
<keyword evidence="3" id="KW-1185">Reference proteome</keyword>
<feature type="region of interest" description="Disordered" evidence="1">
    <location>
        <begin position="97"/>
        <end position="131"/>
    </location>
</feature>
<dbReference type="RefSeq" id="WP_270055303.1">
    <property type="nucleotide sequence ID" value="NZ_CP115149.1"/>
</dbReference>
<reference evidence="2 3" key="1">
    <citation type="journal article" date="2023" name="ISME J.">
        <title>Thermophilic Dehalococcoidia with unusual traits shed light on an unexpected past.</title>
        <authorList>
            <person name="Palmer M."/>
            <person name="Covington J.K."/>
            <person name="Zhou E.M."/>
            <person name="Thomas S.C."/>
            <person name="Habib N."/>
            <person name="Seymour C.O."/>
            <person name="Lai D."/>
            <person name="Johnston J."/>
            <person name="Hashimi A."/>
            <person name="Jiao J.Y."/>
            <person name="Muok A.R."/>
            <person name="Liu L."/>
            <person name="Xian W.D."/>
            <person name="Zhi X.Y."/>
            <person name="Li M.M."/>
            <person name="Silva L.P."/>
            <person name="Bowen B.P."/>
            <person name="Louie K."/>
            <person name="Briegel A."/>
            <person name="Pett-Ridge J."/>
            <person name="Weber P.K."/>
            <person name="Tocheva E.I."/>
            <person name="Woyke T."/>
            <person name="Northen T.R."/>
            <person name="Mayali X."/>
            <person name="Li W.J."/>
            <person name="Hedlund B.P."/>
        </authorList>
    </citation>
    <scope>NUCLEOTIDE SEQUENCE [LARGE SCALE GENOMIC DNA]</scope>
    <source>
        <strain evidence="2 3">YIM 72310</strain>
    </source>
</reference>
<proteinExistence type="predicted"/>
<evidence type="ECO:0000313" key="3">
    <source>
        <dbReference type="Proteomes" id="UP001212803"/>
    </source>
</evidence>
<name>A0ABY7M227_9CHLR</name>
<evidence type="ECO:0000313" key="2">
    <source>
        <dbReference type="EMBL" id="WBL34775.1"/>
    </source>
</evidence>
<evidence type="ECO:0000256" key="1">
    <source>
        <dbReference type="SAM" id="MobiDB-lite"/>
    </source>
</evidence>
<accession>A0ABY7M227</accession>
<gene>
    <name evidence="2" type="ORF">O0235_08195</name>
</gene>
<dbReference type="Proteomes" id="UP001212803">
    <property type="component" value="Chromosome"/>
</dbReference>